<dbReference type="InterPro" id="IPR011042">
    <property type="entry name" value="6-blade_b-propeller_TolB-like"/>
</dbReference>
<dbReference type="SUPFAM" id="SSF82171">
    <property type="entry name" value="DPP6 N-terminal domain-like"/>
    <property type="match status" value="1"/>
</dbReference>
<dbReference type="AlphaFoldDB" id="A0A7X0HIL5"/>
<gene>
    <name evidence="4" type="ORF">HNQ79_004788</name>
</gene>
<comment type="caution">
    <text evidence="4">The sequence shown here is derived from an EMBL/GenBank/DDBJ whole genome shotgun (WGS) entry which is preliminary data.</text>
</comment>
<proteinExistence type="inferred from homology"/>
<accession>A0A7X0HIL5</accession>
<name>A0A7X0HIL5_9ACTN</name>
<dbReference type="Gene3D" id="2.120.10.30">
    <property type="entry name" value="TolB, C-terminal domain"/>
    <property type="match status" value="2"/>
</dbReference>
<dbReference type="PANTHER" id="PTHR36842">
    <property type="entry name" value="PROTEIN TOLB HOMOLOG"/>
    <property type="match status" value="1"/>
</dbReference>
<feature type="region of interest" description="Disordered" evidence="2">
    <location>
        <begin position="26"/>
        <end position="53"/>
    </location>
</feature>
<protein>
    <submittedName>
        <fullName evidence="4">Tol biopolymer transport system component</fullName>
    </submittedName>
</protein>
<evidence type="ECO:0000256" key="1">
    <source>
        <dbReference type="ARBA" id="ARBA00009820"/>
    </source>
</evidence>
<sequence length="407" mass="41968">MRTISRTAIGAALVAALTALTLPTASAGPLAPRTEKASTAPGGAQADNSSGDPVLSGDGKVLAFQSYASNLVAGDTPGTEDVFVRPAPGAPLQRVAVPGATTSSAALSRDGRFLAFSSRSETLTYGVHVRDVRTARTERLAPALGDAYAVSSGRSALSANGRYVAFGADATDATPAAADDGPRVYLYDRTTGKTERISHSPDDADGARGCFVGSVSDDGSKIVYQDSYTNGPRGDDWGDVFVHDRTTGKTVQADATHNGAEADKASIEPRLSGDGSTVVFNSYATNLVPGTDPNRGWNPFVYDLRSKELTRIDAPVPTDITTASSLSGDGSKVLYSRSGSSAGQWVRDLRSGRDTLATPGLDGSPQGVGSSALSADASTVAFSGYDDGTFVAGDTNGEPDVFVRRLR</sequence>
<evidence type="ECO:0000256" key="3">
    <source>
        <dbReference type="SAM" id="SignalP"/>
    </source>
</evidence>
<dbReference type="PANTHER" id="PTHR36842:SF1">
    <property type="entry name" value="PROTEIN TOLB"/>
    <property type="match status" value="1"/>
</dbReference>
<dbReference type="Proteomes" id="UP000540423">
    <property type="component" value="Unassembled WGS sequence"/>
</dbReference>
<dbReference type="EMBL" id="JACHEM010000013">
    <property type="protein sequence ID" value="MBB6438281.1"/>
    <property type="molecule type" value="Genomic_DNA"/>
</dbReference>
<evidence type="ECO:0000313" key="5">
    <source>
        <dbReference type="Proteomes" id="UP000540423"/>
    </source>
</evidence>
<evidence type="ECO:0000313" key="4">
    <source>
        <dbReference type="EMBL" id="MBB6438281.1"/>
    </source>
</evidence>
<keyword evidence="5" id="KW-1185">Reference proteome</keyword>
<feature type="signal peptide" evidence="3">
    <location>
        <begin position="1"/>
        <end position="27"/>
    </location>
</feature>
<evidence type="ECO:0000256" key="2">
    <source>
        <dbReference type="SAM" id="MobiDB-lite"/>
    </source>
</evidence>
<dbReference type="Pfam" id="PF07676">
    <property type="entry name" value="PD40"/>
    <property type="match status" value="2"/>
</dbReference>
<comment type="similarity">
    <text evidence="1">Belongs to the TolB family.</text>
</comment>
<reference evidence="4 5" key="1">
    <citation type="submission" date="2020-08" db="EMBL/GenBank/DDBJ databases">
        <title>Genomic Encyclopedia of Type Strains, Phase IV (KMG-IV): sequencing the most valuable type-strain genomes for metagenomic binning, comparative biology and taxonomic classification.</title>
        <authorList>
            <person name="Goeker M."/>
        </authorList>
    </citation>
    <scope>NUCLEOTIDE SEQUENCE [LARGE SCALE GENOMIC DNA]</scope>
    <source>
        <strain evidence="4 5">DSM 40141</strain>
    </source>
</reference>
<feature type="region of interest" description="Disordered" evidence="2">
    <location>
        <begin position="353"/>
        <end position="372"/>
    </location>
</feature>
<keyword evidence="3" id="KW-0732">Signal</keyword>
<dbReference type="InterPro" id="IPR011659">
    <property type="entry name" value="WD40"/>
</dbReference>
<dbReference type="RefSeq" id="WP_185034295.1">
    <property type="nucleotide sequence ID" value="NZ_BNBN01000011.1"/>
</dbReference>
<organism evidence="4 5">
    <name type="scientific">Streptomyces candidus</name>
    <dbReference type="NCBI Taxonomy" id="67283"/>
    <lineage>
        <taxon>Bacteria</taxon>
        <taxon>Bacillati</taxon>
        <taxon>Actinomycetota</taxon>
        <taxon>Actinomycetes</taxon>
        <taxon>Kitasatosporales</taxon>
        <taxon>Streptomycetaceae</taxon>
        <taxon>Streptomyces</taxon>
    </lineage>
</organism>
<feature type="chain" id="PRO_5031367195" evidence="3">
    <location>
        <begin position="28"/>
        <end position="407"/>
    </location>
</feature>